<comment type="caution">
    <text evidence="6">The sequence shown here is derived from an EMBL/GenBank/DDBJ whole genome shotgun (WGS) entry which is preliminary data.</text>
</comment>
<dbReference type="RefSeq" id="WP_219543162.1">
    <property type="nucleotide sequence ID" value="NZ_JAHKRN010000002.1"/>
</dbReference>
<dbReference type="PANTHER" id="PTHR30168:SF0">
    <property type="entry name" value="INNER MEMBRANE PROTEIN"/>
    <property type="match status" value="1"/>
</dbReference>
<dbReference type="Pfam" id="PF04228">
    <property type="entry name" value="Zn_peptidase"/>
    <property type="match status" value="1"/>
</dbReference>
<dbReference type="InterPro" id="IPR007343">
    <property type="entry name" value="Uncharacterised_pept_Zn_put"/>
</dbReference>
<feature type="chain" id="PRO_5046832276" evidence="5">
    <location>
        <begin position="28"/>
        <end position="259"/>
    </location>
</feature>
<dbReference type="EMBL" id="JBHSNW010000002">
    <property type="protein sequence ID" value="MFC5814505.1"/>
    <property type="molecule type" value="Genomic_DNA"/>
</dbReference>
<keyword evidence="7" id="KW-1185">Reference proteome</keyword>
<dbReference type="PANTHER" id="PTHR30168">
    <property type="entry name" value="PUTATIVE MEMBRANE PROTEIN YPFJ"/>
    <property type="match status" value="1"/>
</dbReference>
<evidence type="ECO:0000313" key="7">
    <source>
        <dbReference type="Proteomes" id="UP001596096"/>
    </source>
</evidence>
<evidence type="ECO:0000256" key="4">
    <source>
        <dbReference type="ARBA" id="ARBA00023136"/>
    </source>
</evidence>
<evidence type="ECO:0000313" key="6">
    <source>
        <dbReference type="EMBL" id="MFC5814505.1"/>
    </source>
</evidence>
<sequence length="259" mass="28260">MRIPLIAVASCMIAGLGLTGTASSAAAASTTATAALPAVLTKNKIYRSGTAAPMSCATSEVRPGSAASVKRFQQELARCANRFWAARFKAAGLRYSPPKLQITTGSRSVCGKITTNGAQYCPQQRTVAIRIMKRDLRDQIKLNLAHSVAHEWGHHVQELTGILDAQNTLYWRSGKTRRAALSRRLEMQAECFAGVFYRSTLDTLNSDITWAQWIDGVKRSRESEIHGKPRNLAYWQDRGYDAGSAGACNTWTAPNARVA</sequence>
<evidence type="ECO:0000256" key="5">
    <source>
        <dbReference type="SAM" id="SignalP"/>
    </source>
</evidence>
<evidence type="ECO:0000256" key="2">
    <source>
        <dbReference type="ARBA" id="ARBA00022692"/>
    </source>
</evidence>
<protein>
    <submittedName>
        <fullName evidence="6">Neutral zinc metallopeptidase</fullName>
    </submittedName>
</protein>
<keyword evidence="3" id="KW-1133">Transmembrane helix</keyword>
<keyword evidence="2" id="KW-0812">Transmembrane</keyword>
<keyword evidence="5" id="KW-0732">Signal</keyword>
<accession>A0ABW1BMQ4</accession>
<organism evidence="6 7">
    <name type="scientific">Nonomuraea harbinensis</name>
    <dbReference type="NCBI Taxonomy" id="1286938"/>
    <lineage>
        <taxon>Bacteria</taxon>
        <taxon>Bacillati</taxon>
        <taxon>Actinomycetota</taxon>
        <taxon>Actinomycetes</taxon>
        <taxon>Streptosporangiales</taxon>
        <taxon>Streptosporangiaceae</taxon>
        <taxon>Nonomuraea</taxon>
    </lineage>
</organism>
<reference evidence="7" key="1">
    <citation type="journal article" date="2019" name="Int. J. Syst. Evol. Microbiol.">
        <title>The Global Catalogue of Microorganisms (GCM) 10K type strain sequencing project: providing services to taxonomists for standard genome sequencing and annotation.</title>
        <authorList>
            <consortium name="The Broad Institute Genomics Platform"/>
            <consortium name="The Broad Institute Genome Sequencing Center for Infectious Disease"/>
            <person name="Wu L."/>
            <person name="Ma J."/>
        </authorList>
    </citation>
    <scope>NUCLEOTIDE SEQUENCE [LARGE SCALE GENOMIC DNA]</scope>
    <source>
        <strain evidence="7">CGMCC 4.7106</strain>
    </source>
</reference>
<keyword evidence="4" id="KW-0472">Membrane</keyword>
<evidence type="ECO:0000256" key="3">
    <source>
        <dbReference type="ARBA" id="ARBA00022989"/>
    </source>
</evidence>
<evidence type="ECO:0000256" key="1">
    <source>
        <dbReference type="ARBA" id="ARBA00004167"/>
    </source>
</evidence>
<dbReference type="Proteomes" id="UP001596096">
    <property type="component" value="Unassembled WGS sequence"/>
</dbReference>
<proteinExistence type="predicted"/>
<feature type="signal peptide" evidence="5">
    <location>
        <begin position="1"/>
        <end position="27"/>
    </location>
</feature>
<name>A0ABW1BMQ4_9ACTN</name>
<gene>
    <name evidence="6" type="ORF">ACFPUY_05390</name>
</gene>
<comment type="subcellular location">
    <subcellularLocation>
        <location evidence="1">Membrane</location>
        <topology evidence="1">Single-pass membrane protein</topology>
    </subcellularLocation>
</comment>